<evidence type="ECO:0000256" key="3">
    <source>
        <dbReference type="ARBA" id="ARBA00022553"/>
    </source>
</evidence>
<dbReference type="EMBL" id="JAFBMS010002435">
    <property type="protein sequence ID" value="KAG9328285.1"/>
    <property type="molecule type" value="Genomic_DNA"/>
</dbReference>
<comment type="subcellular location">
    <subcellularLocation>
        <location evidence="1">Cytoplasm</location>
    </subcellularLocation>
</comment>
<proteinExistence type="predicted"/>
<dbReference type="SUPFAM" id="SSF48726">
    <property type="entry name" value="Immunoglobulin"/>
    <property type="match status" value="2"/>
</dbReference>
<gene>
    <name evidence="6" type="ORF">JZ751_015387</name>
</gene>
<organism evidence="6 7">
    <name type="scientific">Albula glossodonta</name>
    <name type="common">roundjaw bonefish</name>
    <dbReference type="NCBI Taxonomy" id="121402"/>
    <lineage>
        <taxon>Eukaryota</taxon>
        <taxon>Metazoa</taxon>
        <taxon>Chordata</taxon>
        <taxon>Craniata</taxon>
        <taxon>Vertebrata</taxon>
        <taxon>Euteleostomi</taxon>
        <taxon>Actinopterygii</taxon>
        <taxon>Neopterygii</taxon>
        <taxon>Teleostei</taxon>
        <taxon>Albuliformes</taxon>
        <taxon>Albulidae</taxon>
        <taxon>Albula</taxon>
    </lineage>
</organism>
<evidence type="ECO:0000313" key="7">
    <source>
        <dbReference type="Proteomes" id="UP000824540"/>
    </source>
</evidence>
<keyword evidence="2" id="KW-0963">Cytoplasm</keyword>
<evidence type="ECO:0000259" key="5">
    <source>
        <dbReference type="Pfam" id="PF07679"/>
    </source>
</evidence>
<keyword evidence="3" id="KW-0597">Phosphoprotein</keyword>
<keyword evidence="4" id="KW-1015">Disulfide bond</keyword>
<name>A0A8T2MJX1_9TELE</name>
<dbReference type="OrthoDB" id="2570713at2759"/>
<evidence type="ECO:0000256" key="4">
    <source>
        <dbReference type="ARBA" id="ARBA00023157"/>
    </source>
</evidence>
<evidence type="ECO:0000256" key="2">
    <source>
        <dbReference type="ARBA" id="ARBA00022490"/>
    </source>
</evidence>
<evidence type="ECO:0000256" key="1">
    <source>
        <dbReference type="ARBA" id="ARBA00004496"/>
    </source>
</evidence>
<dbReference type="Proteomes" id="UP000824540">
    <property type="component" value="Unassembled WGS sequence"/>
</dbReference>
<dbReference type="Gene3D" id="2.60.40.10">
    <property type="entry name" value="Immunoglobulins"/>
    <property type="match status" value="2"/>
</dbReference>
<evidence type="ECO:0000313" key="6">
    <source>
        <dbReference type="EMBL" id="KAG9328285.1"/>
    </source>
</evidence>
<dbReference type="InterPro" id="IPR013783">
    <property type="entry name" value="Ig-like_fold"/>
</dbReference>
<dbReference type="InterPro" id="IPR013098">
    <property type="entry name" value="Ig_I-set"/>
</dbReference>
<dbReference type="GO" id="GO:0005737">
    <property type="term" value="C:cytoplasm"/>
    <property type="evidence" value="ECO:0007669"/>
    <property type="project" value="UniProtKB-SubCell"/>
</dbReference>
<sequence>MKQQGTILSLTIKHLERRDSDIYCCNVGTARTQASLTVLGKKVIIMEELEDTECLEGDTVVFKCRICPSDYSNIRWYRNSTLLCSDHKNEIHMLPEGCHLLAMKSLARRDSGTICFQAGDKRSYASLLVKERRPTITKELEDYE</sequence>
<keyword evidence="7" id="KW-1185">Reference proteome</keyword>
<feature type="non-terminal residue" evidence="6">
    <location>
        <position position="144"/>
    </location>
</feature>
<reference evidence="6" key="1">
    <citation type="thesis" date="2021" institute="BYU ScholarsArchive" country="Provo, UT, USA">
        <title>Applications of and Algorithms for Genome Assembly and Genomic Analyses with an Emphasis on Marine Teleosts.</title>
        <authorList>
            <person name="Pickett B.D."/>
        </authorList>
    </citation>
    <scope>NUCLEOTIDE SEQUENCE</scope>
    <source>
        <strain evidence="6">HI-2016</strain>
    </source>
</reference>
<comment type="caution">
    <text evidence="6">The sequence shown here is derived from an EMBL/GenBank/DDBJ whole genome shotgun (WGS) entry which is preliminary data.</text>
</comment>
<dbReference type="AlphaFoldDB" id="A0A8T2MJX1"/>
<dbReference type="PANTHER" id="PTHR35971">
    <property type="entry name" value="SI:DKEY-31G6.6"/>
    <property type="match status" value="1"/>
</dbReference>
<dbReference type="InterPro" id="IPR036179">
    <property type="entry name" value="Ig-like_dom_sf"/>
</dbReference>
<protein>
    <recommendedName>
        <fullName evidence="5">Immunoglobulin I-set domain-containing protein</fullName>
    </recommendedName>
</protein>
<dbReference type="Pfam" id="PF07679">
    <property type="entry name" value="I-set"/>
    <property type="match status" value="1"/>
</dbReference>
<feature type="domain" description="Immunoglobulin I-set" evidence="5">
    <location>
        <begin position="47"/>
        <end position="118"/>
    </location>
</feature>
<dbReference type="PANTHER" id="PTHR35971:SF5">
    <property type="entry name" value="OBSCURIN LIKE CYTOSKELETAL ADAPTOR 1"/>
    <property type="match status" value="1"/>
</dbReference>
<accession>A0A8T2MJX1</accession>
<dbReference type="InterPro" id="IPR052385">
    <property type="entry name" value="Obscurin/Obscurin-like_Reg"/>
</dbReference>